<feature type="signal peptide" evidence="1">
    <location>
        <begin position="1"/>
        <end position="20"/>
    </location>
</feature>
<organism evidence="2 3">
    <name type="scientific">Luteolibacter luteus</name>
    <dbReference type="NCBI Taxonomy" id="2728835"/>
    <lineage>
        <taxon>Bacteria</taxon>
        <taxon>Pseudomonadati</taxon>
        <taxon>Verrucomicrobiota</taxon>
        <taxon>Verrucomicrobiia</taxon>
        <taxon>Verrucomicrobiales</taxon>
        <taxon>Verrucomicrobiaceae</taxon>
        <taxon>Luteolibacter</taxon>
    </lineage>
</organism>
<evidence type="ECO:0000313" key="2">
    <source>
        <dbReference type="EMBL" id="QJE98577.1"/>
    </source>
</evidence>
<evidence type="ECO:0000256" key="1">
    <source>
        <dbReference type="SAM" id="SignalP"/>
    </source>
</evidence>
<proteinExistence type="predicted"/>
<dbReference type="EMBL" id="CP051774">
    <property type="protein sequence ID" value="QJE98577.1"/>
    <property type="molecule type" value="Genomic_DNA"/>
</dbReference>
<dbReference type="NCBIfam" id="NF041881">
    <property type="entry name" value="PTPDL_fam"/>
    <property type="match status" value="1"/>
</dbReference>
<sequence length="353" mass="39040">MKTYHLFRALPALLIATASADTFVMKDGSKLEGVILREEGSNYVLSVQITKSIKDEKVVAKSDVVKHEKERKDETEFEELAKLVPTPDLKSAEAYSSDIVKVESFLKRFPTSAKKAQAAKILDTLVGEHALVKDGGVKLDGKMISASDRAPNAYGLDAGILAKQFTSAAEKNDYLGALRAWGKLETGYPGSNVYRENIQTVLKVMRAYQMLVNTTLGGFDARTKERAAGLAGMNPGDRTRSEQAIKDQQDAYMARVEKEKAEGLKWLSLDPYVKMPLEETKRYLDSEIRRLDNLDLTYIPKTQEVYEETYKAVTKSGATKQEIDTALSKARSASMPQQYVDLLTKAAPATPAP</sequence>
<feature type="chain" id="PRO_5032936533" evidence="1">
    <location>
        <begin position="21"/>
        <end position="353"/>
    </location>
</feature>
<keyword evidence="1" id="KW-0732">Signal</keyword>
<keyword evidence="3" id="KW-1185">Reference proteome</keyword>
<name>A0A858RNI7_9BACT</name>
<dbReference type="AlphaFoldDB" id="A0A858RNI7"/>
<accession>A0A858RNI7</accession>
<reference evidence="2 3" key="1">
    <citation type="submission" date="2020-04" db="EMBL/GenBank/DDBJ databases">
        <title>Luteolibacter sp. G-1-1-1 isolated from soil.</title>
        <authorList>
            <person name="Dahal R.H."/>
        </authorList>
    </citation>
    <scope>NUCLEOTIDE SEQUENCE [LARGE SCALE GENOMIC DNA]</scope>
    <source>
        <strain evidence="2 3">G-1-1-1</strain>
    </source>
</reference>
<protein>
    <submittedName>
        <fullName evidence="2">Uncharacterized protein</fullName>
    </submittedName>
</protein>
<dbReference type="RefSeq" id="WP_169457064.1">
    <property type="nucleotide sequence ID" value="NZ_CP051774.1"/>
</dbReference>
<gene>
    <name evidence="2" type="ORF">HHL09_23265</name>
</gene>
<dbReference type="Proteomes" id="UP000501812">
    <property type="component" value="Chromosome"/>
</dbReference>
<evidence type="ECO:0000313" key="3">
    <source>
        <dbReference type="Proteomes" id="UP000501812"/>
    </source>
</evidence>
<dbReference type="KEGG" id="luo:HHL09_23265"/>